<keyword evidence="1" id="KW-1133">Transmembrane helix</keyword>
<name>A0A812Y268_SYMPI</name>
<dbReference type="EMBL" id="CAJNIZ010046900">
    <property type="protein sequence ID" value="CAE7759067.1"/>
    <property type="molecule type" value="Genomic_DNA"/>
</dbReference>
<feature type="non-terminal residue" evidence="2">
    <location>
        <position position="1"/>
    </location>
</feature>
<proteinExistence type="predicted"/>
<keyword evidence="1" id="KW-0472">Membrane</keyword>
<protein>
    <submittedName>
        <fullName evidence="2">Uncharacterized protein</fullName>
    </submittedName>
</protein>
<accession>A0A812Y268</accession>
<gene>
    <name evidence="2" type="ORF">SPIL2461_LOCUS22116</name>
</gene>
<dbReference type="AlphaFoldDB" id="A0A812Y268"/>
<reference evidence="2" key="1">
    <citation type="submission" date="2021-02" db="EMBL/GenBank/DDBJ databases">
        <authorList>
            <person name="Dougan E. K."/>
            <person name="Rhodes N."/>
            <person name="Thang M."/>
            <person name="Chan C."/>
        </authorList>
    </citation>
    <scope>NUCLEOTIDE SEQUENCE</scope>
</reference>
<keyword evidence="3" id="KW-1185">Reference proteome</keyword>
<evidence type="ECO:0000313" key="3">
    <source>
        <dbReference type="Proteomes" id="UP000649617"/>
    </source>
</evidence>
<comment type="caution">
    <text evidence="2">The sequence shown here is derived from an EMBL/GenBank/DDBJ whole genome shotgun (WGS) entry which is preliminary data.</text>
</comment>
<dbReference type="OrthoDB" id="438730at2759"/>
<feature type="transmembrane region" description="Helical" evidence="1">
    <location>
        <begin position="97"/>
        <end position="123"/>
    </location>
</feature>
<keyword evidence="1" id="KW-0812">Transmembrane</keyword>
<sequence length="223" mass="25375">DGNFREDVWATYDLDKYAALCNMAVSKLYFSCGIVFLWTARMISEVKSSFHLISDLYNVPQLPASATARDMVYQVLNEETNEVECFEILAMNRMVRILLTLLVALPKVAVAFILMFIGCRWLAATQSFADLILNALALEFVIGIDELMFEAFTPAHIGRFIEQTKIAHPKQATAEGFEHESTTSLVLNALAIVLNLGWSYMYLNNWQQVLPNFPHDIREHCRD</sequence>
<dbReference type="Proteomes" id="UP000649617">
    <property type="component" value="Unassembled WGS sequence"/>
</dbReference>
<evidence type="ECO:0000256" key="1">
    <source>
        <dbReference type="SAM" id="Phobius"/>
    </source>
</evidence>
<feature type="non-terminal residue" evidence="2">
    <location>
        <position position="223"/>
    </location>
</feature>
<organism evidence="2 3">
    <name type="scientific">Symbiodinium pilosum</name>
    <name type="common">Dinoflagellate</name>
    <dbReference type="NCBI Taxonomy" id="2952"/>
    <lineage>
        <taxon>Eukaryota</taxon>
        <taxon>Sar</taxon>
        <taxon>Alveolata</taxon>
        <taxon>Dinophyceae</taxon>
        <taxon>Suessiales</taxon>
        <taxon>Symbiodiniaceae</taxon>
        <taxon>Symbiodinium</taxon>
    </lineage>
</organism>
<feature type="transmembrane region" description="Helical" evidence="1">
    <location>
        <begin position="17"/>
        <end position="40"/>
    </location>
</feature>
<evidence type="ECO:0000313" key="2">
    <source>
        <dbReference type="EMBL" id="CAE7759067.1"/>
    </source>
</evidence>